<evidence type="ECO:0000259" key="4">
    <source>
        <dbReference type="Pfam" id="PF06722"/>
    </source>
</evidence>
<keyword evidence="2" id="KW-0328">Glycosyltransferase</keyword>
<sequence>MRVLFTVSDWTTNWFSLVPLGWGFQSSGHEVRVLCAPSQAEAVARAGLVPVPILVGAELEVTARVHNCRQARAGRWPFQDLPPHPVTGLPLAAADEFDSSAWFQDNMERLVDNATRSTDAAVAYAHRWRSHLVVHDPMSVEGPLLGRVAEVPALLHLWGPVSPHDPVPGVPQDEENKATFVPVDLSDAFGRHGVGTMGPEVYEHVVDPCPAAVAPPVTGRRIEVRYVPYNGPGHLPDELMGPPGKPRVCVVWGTSVSAIFGPGSFPVPRVVEALAGLDVEVVFALTAQDRERTGPLPEGMHVLRDYVPLHLLLPECDLVVHHGGGGCTMTALAAAVPQLMLPPGHDQEVIGPRLARAGVAQSVHNAAAEPSAIRSAAARLLTDRGFRDTAQRLAAEMAHRPHPAALAASLAELAQARVRVPS</sequence>
<evidence type="ECO:0000259" key="5">
    <source>
        <dbReference type="Pfam" id="PF21036"/>
    </source>
</evidence>
<dbReference type="Proteomes" id="UP001567537">
    <property type="component" value="Unassembled WGS sequence"/>
</dbReference>
<dbReference type="PANTHER" id="PTHR48050:SF13">
    <property type="entry name" value="STEROL 3-BETA-GLUCOSYLTRANSFERASE UGT80A2"/>
    <property type="match status" value="1"/>
</dbReference>
<dbReference type="InterPro" id="IPR050426">
    <property type="entry name" value="Glycosyltransferase_28"/>
</dbReference>
<feature type="domain" description="Erythromycin biosynthesis protein CIII-like N-terminal" evidence="5">
    <location>
        <begin position="22"/>
        <end position="253"/>
    </location>
</feature>
<evidence type="ECO:0000313" key="7">
    <source>
        <dbReference type="Proteomes" id="UP001567537"/>
    </source>
</evidence>
<comment type="caution">
    <text evidence="6">The sequence shown here is derived from an EMBL/GenBank/DDBJ whole genome shotgun (WGS) entry which is preliminary data.</text>
</comment>
<evidence type="ECO:0000256" key="1">
    <source>
        <dbReference type="ARBA" id="ARBA00006962"/>
    </source>
</evidence>
<dbReference type="InterPro" id="IPR048284">
    <property type="entry name" value="EryCIII-like_N"/>
</dbReference>
<evidence type="ECO:0000256" key="2">
    <source>
        <dbReference type="ARBA" id="ARBA00022676"/>
    </source>
</evidence>
<dbReference type="SUPFAM" id="SSF53756">
    <property type="entry name" value="UDP-Glycosyltransferase/glycogen phosphorylase"/>
    <property type="match status" value="1"/>
</dbReference>
<organism evidence="6 7">
    <name type="scientific">Streptomyces pimonensis</name>
    <dbReference type="NCBI Taxonomy" id="2860288"/>
    <lineage>
        <taxon>Bacteria</taxon>
        <taxon>Bacillati</taxon>
        <taxon>Actinomycetota</taxon>
        <taxon>Actinomycetes</taxon>
        <taxon>Kitasatosporales</taxon>
        <taxon>Streptomycetaceae</taxon>
        <taxon>Streptomyces</taxon>
    </lineage>
</organism>
<dbReference type="RefSeq" id="WP_371243297.1">
    <property type="nucleotide sequence ID" value="NZ_JAHWZY010000045.1"/>
</dbReference>
<dbReference type="Pfam" id="PF21036">
    <property type="entry name" value="EryCIII-like_N"/>
    <property type="match status" value="1"/>
</dbReference>
<dbReference type="CDD" id="cd03784">
    <property type="entry name" value="GT1_Gtf-like"/>
    <property type="match status" value="1"/>
</dbReference>
<dbReference type="InterPro" id="IPR010610">
    <property type="entry name" value="EryCIII-like_C"/>
</dbReference>
<name>A0ABV4J6I5_9ACTN</name>
<dbReference type="EMBL" id="JAHWZY010000045">
    <property type="protein sequence ID" value="MEZ3182534.1"/>
    <property type="molecule type" value="Genomic_DNA"/>
</dbReference>
<keyword evidence="7" id="KW-1185">Reference proteome</keyword>
<evidence type="ECO:0000313" key="6">
    <source>
        <dbReference type="EMBL" id="MEZ3182534.1"/>
    </source>
</evidence>
<protein>
    <submittedName>
        <fullName evidence="6">DUF1205 domain-containing protein</fullName>
    </submittedName>
</protein>
<dbReference type="Gene3D" id="3.40.50.2000">
    <property type="entry name" value="Glycogen Phosphorylase B"/>
    <property type="match status" value="2"/>
</dbReference>
<keyword evidence="3" id="KW-0808">Transferase</keyword>
<comment type="similarity">
    <text evidence="1">Belongs to the glycosyltransferase 28 family.</text>
</comment>
<gene>
    <name evidence="6" type="ORF">KYY02_28910</name>
</gene>
<reference evidence="6 7" key="1">
    <citation type="journal article" date="2021" name="Res Sq">
        <title>Streptomyces Pimoensis sp. nov., Isolated From the Taklimakan Desert in Xinjiang, China.</title>
        <authorList>
            <person name="Zhang P."/>
            <person name="Luo X."/>
            <person name="Luo X."/>
            <person name="Liu Z."/>
            <person name="Xia Z."/>
            <person name="Wan C."/>
            <person name="zhang L."/>
        </authorList>
    </citation>
    <scope>NUCLEOTIDE SEQUENCE [LARGE SCALE GENOMIC DNA]</scope>
    <source>
        <strain evidence="6 7">TRM75549</strain>
    </source>
</reference>
<dbReference type="PANTHER" id="PTHR48050">
    <property type="entry name" value="STEROL 3-BETA-GLUCOSYLTRANSFERASE"/>
    <property type="match status" value="1"/>
</dbReference>
<accession>A0ABV4J6I5</accession>
<proteinExistence type="inferred from homology"/>
<evidence type="ECO:0000256" key="3">
    <source>
        <dbReference type="ARBA" id="ARBA00022679"/>
    </source>
</evidence>
<dbReference type="InterPro" id="IPR002213">
    <property type="entry name" value="UDP_glucos_trans"/>
</dbReference>
<dbReference type="Pfam" id="PF06722">
    <property type="entry name" value="EryCIII-like_C"/>
    <property type="match status" value="1"/>
</dbReference>
<feature type="domain" description="Erythromycin biosynthesis protein CIII-like C-terminal" evidence="4">
    <location>
        <begin position="269"/>
        <end position="413"/>
    </location>
</feature>